<evidence type="ECO:0000313" key="2">
    <source>
        <dbReference type="Proteomes" id="UP001150904"/>
    </source>
</evidence>
<reference evidence="1" key="1">
    <citation type="submission" date="2022-12" db="EMBL/GenBank/DDBJ databases">
        <authorList>
            <person name="Petersen C."/>
        </authorList>
    </citation>
    <scope>NUCLEOTIDE SEQUENCE</scope>
    <source>
        <strain evidence="1">IBT 15544</strain>
    </source>
</reference>
<dbReference type="OrthoDB" id="282973at2759"/>
<dbReference type="GeneID" id="83178128"/>
<organism evidence="1 2">
    <name type="scientific">Penicillium cinerascens</name>
    <dbReference type="NCBI Taxonomy" id="70096"/>
    <lineage>
        <taxon>Eukaryota</taxon>
        <taxon>Fungi</taxon>
        <taxon>Dikarya</taxon>
        <taxon>Ascomycota</taxon>
        <taxon>Pezizomycotina</taxon>
        <taxon>Eurotiomycetes</taxon>
        <taxon>Eurotiomycetidae</taxon>
        <taxon>Eurotiales</taxon>
        <taxon>Aspergillaceae</taxon>
        <taxon>Penicillium</taxon>
    </lineage>
</organism>
<dbReference type="RefSeq" id="XP_058310289.1">
    <property type="nucleotide sequence ID" value="XM_058450827.1"/>
</dbReference>
<name>A0A9W9T7F8_9EURO</name>
<evidence type="ECO:0000313" key="1">
    <source>
        <dbReference type="EMBL" id="KAJ5212119.1"/>
    </source>
</evidence>
<dbReference type="AlphaFoldDB" id="A0A9W9T7F8"/>
<gene>
    <name evidence="1" type="ORF">N7498_003765</name>
</gene>
<accession>A0A9W9T7F8</accession>
<dbReference type="Proteomes" id="UP001150904">
    <property type="component" value="Unassembled WGS sequence"/>
</dbReference>
<reference evidence="1" key="2">
    <citation type="journal article" date="2023" name="IMA Fungus">
        <title>Comparative genomic study of the Penicillium genus elucidates a diverse pangenome and 15 lateral gene transfer events.</title>
        <authorList>
            <person name="Petersen C."/>
            <person name="Sorensen T."/>
            <person name="Nielsen M.R."/>
            <person name="Sondergaard T.E."/>
            <person name="Sorensen J.L."/>
            <person name="Fitzpatrick D.A."/>
            <person name="Frisvad J.C."/>
            <person name="Nielsen K.L."/>
        </authorList>
    </citation>
    <scope>NUCLEOTIDE SEQUENCE</scope>
    <source>
        <strain evidence="1">IBT 15544</strain>
    </source>
</reference>
<dbReference type="EMBL" id="JAPQKR010000008">
    <property type="protein sequence ID" value="KAJ5212119.1"/>
    <property type="molecule type" value="Genomic_DNA"/>
</dbReference>
<protein>
    <submittedName>
        <fullName evidence="1">Ser/Thr protein phosphatase family protein</fullName>
    </submittedName>
</protein>
<sequence>MYELQSLINAAVANVTEIIKSTDKGGPCAKYKKALVAAKPTALFTPLLVPDAMVNLCKTFGFYTNETCEENFLTQDFGATWAQVLALAEDGDYICHTLGPEFCPGPLTRPSDTSRLFPRPKPEHVEIPEATEKRVKVLHINRSKALHLASLYAYFKCDAPKGACGGSLAQSIYTGDIASRDPELQMSRDYLE</sequence>
<comment type="caution">
    <text evidence="1">The sequence shown here is derived from an EMBL/GenBank/DDBJ whole genome shotgun (WGS) entry which is preliminary data.</text>
</comment>
<keyword evidence="2" id="KW-1185">Reference proteome</keyword>
<proteinExistence type="predicted"/>